<keyword evidence="1" id="KW-0472">Membrane</keyword>
<evidence type="ECO:0000313" key="3">
    <source>
        <dbReference type="Proteomes" id="UP000193431"/>
    </source>
</evidence>
<keyword evidence="1" id="KW-1133">Transmembrane helix</keyword>
<dbReference type="AlphaFoldDB" id="A0A1W6MI49"/>
<dbReference type="Proteomes" id="UP000193431">
    <property type="component" value="Chromosome"/>
</dbReference>
<reference evidence="2 3" key="1">
    <citation type="submission" date="2016-11" db="EMBL/GenBank/DDBJ databases">
        <title>Trade-off between light-utilization and light-protection in marine flavobacteria.</title>
        <authorList>
            <person name="Kumagai Y."/>
        </authorList>
    </citation>
    <scope>NUCLEOTIDE SEQUENCE [LARGE SCALE GENOMIC DNA]</scope>
    <source>
        <strain evidence="2 3">JCM 13191</strain>
    </source>
</reference>
<dbReference type="STRING" id="331648.BST97_04285"/>
<keyword evidence="1" id="KW-0812">Transmembrane</keyword>
<evidence type="ECO:0000313" key="2">
    <source>
        <dbReference type="EMBL" id="ARN77260.1"/>
    </source>
</evidence>
<evidence type="ECO:0000256" key="1">
    <source>
        <dbReference type="SAM" id="Phobius"/>
    </source>
</evidence>
<organism evidence="2 3">
    <name type="scientific">Nonlabens spongiae</name>
    <dbReference type="NCBI Taxonomy" id="331648"/>
    <lineage>
        <taxon>Bacteria</taxon>
        <taxon>Pseudomonadati</taxon>
        <taxon>Bacteroidota</taxon>
        <taxon>Flavobacteriia</taxon>
        <taxon>Flavobacteriales</taxon>
        <taxon>Flavobacteriaceae</taxon>
        <taxon>Nonlabens</taxon>
    </lineage>
</organism>
<dbReference type="OrthoDB" id="1098521at2"/>
<protein>
    <submittedName>
        <fullName evidence="2">Uncharacterized protein</fullName>
    </submittedName>
</protein>
<feature type="transmembrane region" description="Helical" evidence="1">
    <location>
        <begin position="90"/>
        <end position="112"/>
    </location>
</feature>
<dbReference type="RefSeq" id="WP_085766067.1">
    <property type="nucleotide sequence ID" value="NZ_CP019344.1"/>
</dbReference>
<name>A0A1W6MI49_9FLAO</name>
<sequence>MNDLLDKYWEGTLSLEEENKLRDYFKSDQVSAEHEPFRDLFDAFDEEAAHEGTYEFDAFAKVDMEKSLSEVEVLSDYKAEAKGESQSSPAMWKGLAIAAGFSFLIALGAGFFQTQQEDLGTYDDPEQAFAATMDALELVSKKFNDGKENLAPAAEFNKKVSKVFKLDN</sequence>
<keyword evidence="3" id="KW-1185">Reference proteome</keyword>
<proteinExistence type="predicted"/>
<dbReference type="EMBL" id="CP019344">
    <property type="protein sequence ID" value="ARN77260.1"/>
    <property type="molecule type" value="Genomic_DNA"/>
</dbReference>
<accession>A0A1W6MI49</accession>
<gene>
    <name evidence="2" type="ORF">BST97_04285</name>
</gene>